<accession>A0A368NCS5</accession>
<gene>
    <name evidence="1" type="ORF">DU504_11875</name>
</gene>
<comment type="caution">
    <text evidence="1">The sequence shown here is derived from an EMBL/GenBank/DDBJ whole genome shotgun (WGS) entry which is preliminary data.</text>
</comment>
<evidence type="ECO:0000313" key="1">
    <source>
        <dbReference type="EMBL" id="RCU47930.1"/>
    </source>
</evidence>
<protein>
    <recommendedName>
        <fullName evidence="3">Head-tail adaptor protein</fullName>
    </recommendedName>
</protein>
<keyword evidence="2" id="KW-1185">Reference proteome</keyword>
<reference evidence="1 2" key="1">
    <citation type="submission" date="2018-07" db="EMBL/GenBank/DDBJ databases">
        <title>Genome sequences of Haloplanus salinus JCM 18368T.</title>
        <authorList>
            <person name="Kim Y.B."/>
            <person name="Roh S.W."/>
        </authorList>
    </citation>
    <scope>NUCLEOTIDE SEQUENCE [LARGE SCALE GENOMIC DNA]</scope>
    <source>
        <strain evidence="1 2">JCM 18368</strain>
    </source>
</reference>
<proteinExistence type="predicted"/>
<dbReference type="Proteomes" id="UP000252189">
    <property type="component" value="Unassembled WGS sequence"/>
</dbReference>
<name>A0A368NCS5_9EURY</name>
<dbReference type="EMBL" id="QPHM01000001">
    <property type="protein sequence ID" value="RCU47930.1"/>
    <property type="molecule type" value="Genomic_DNA"/>
</dbReference>
<evidence type="ECO:0008006" key="3">
    <source>
        <dbReference type="Google" id="ProtNLM"/>
    </source>
</evidence>
<dbReference type="RefSeq" id="WP_114449489.1">
    <property type="nucleotide sequence ID" value="NZ_QPHM01000001.1"/>
</dbReference>
<organism evidence="1 2">
    <name type="scientific">Haloplanus salinus</name>
    <dbReference type="NCBI Taxonomy" id="1126245"/>
    <lineage>
        <taxon>Archaea</taxon>
        <taxon>Methanobacteriati</taxon>
        <taxon>Methanobacteriota</taxon>
        <taxon>Stenosarchaea group</taxon>
        <taxon>Halobacteria</taxon>
        <taxon>Halobacteriales</taxon>
        <taxon>Haloferacaceae</taxon>
        <taxon>Haloplanus</taxon>
    </lineage>
</organism>
<evidence type="ECO:0000313" key="2">
    <source>
        <dbReference type="Proteomes" id="UP000252189"/>
    </source>
</evidence>
<sequence length="121" mass="13529">MATFDAYRSEASAKIQAAGYASEIRREAGSTSRRYGSRPTFSTVGTESVLVVHRSRRAGIDRTRMGDVRSDEPLMVFTRDADIQEDDRVVYGLDGLSYRVLAKTIYPTHVEARVQVSHEEA</sequence>
<dbReference type="AlphaFoldDB" id="A0A368NCS5"/>